<evidence type="ECO:0000256" key="1">
    <source>
        <dbReference type="SAM" id="MobiDB-lite"/>
    </source>
</evidence>
<evidence type="ECO:0000313" key="2">
    <source>
        <dbReference type="EMBL" id="TVS90718.1"/>
    </source>
</evidence>
<feature type="region of interest" description="Disordered" evidence="1">
    <location>
        <begin position="46"/>
        <end position="78"/>
    </location>
</feature>
<protein>
    <submittedName>
        <fullName evidence="2">Uncharacterized protein</fullName>
    </submittedName>
</protein>
<gene>
    <name evidence="2" type="ORF">FPZ47_08330</name>
</gene>
<dbReference type="AlphaFoldDB" id="A0A557XX87"/>
<proteinExistence type="predicted"/>
<dbReference type="Proteomes" id="UP000320513">
    <property type="component" value="Unassembled WGS sequence"/>
</dbReference>
<sequence>MSAEYRHLLDVNHELRCRVRELEAERDEVLDLARRAAERIDQLEAERNDLYQARQRPKAPPPPSQEIDFGEIERPWER</sequence>
<name>A0A557XX87_9MYCO</name>
<dbReference type="EMBL" id="VMQU01000025">
    <property type="protein sequence ID" value="TVS90718.1"/>
    <property type="molecule type" value="Genomic_DNA"/>
</dbReference>
<evidence type="ECO:0000313" key="3">
    <source>
        <dbReference type="Proteomes" id="UP000320513"/>
    </source>
</evidence>
<dbReference type="RefSeq" id="WP_144951601.1">
    <property type="nucleotide sequence ID" value="NZ_VMQU01000025.1"/>
</dbReference>
<keyword evidence="3" id="KW-1185">Reference proteome</keyword>
<reference evidence="2 3" key="1">
    <citation type="submission" date="2019-07" db="EMBL/GenBank/DDBJ databases">
        <title>New Mycobacterium species.</title>
        <authorList>
            <person name="Tortoli E."/>
            <person name="Ghielmetti G."/>
            <person name="Friedel U."/>
            <person name="Trovato A."/>
        </authorList>
    </citation>
    <scope>NUCLEOTIDE SEQUENCE [LARGE SCALE GENOMIC DNA]</scope>
    <source>
        <strain evidence="2 3">16-83</strain>
    </source>
</reference>
<organism evidence="2 3">
    <name type="scientific">Mycobacterium helveticum</name>
    <dbReference type="NCBI Taxonomy" id="2592811"/>
    <lineage>
        <taxon>Bacteria</taxon>
        <taxon>Bacillati</taxon>
        <taxon>Actinomycetota</taxon>
        <taxon>Actinomycetes</taxon>
        <taxon>Mycobacteriales</taxon>
        <taxon>Mycobacteriaceae</taxon>
        <taxon>Mycobacterium</taxon>
    </lineage>
</organism>
<accession>A0A557XX87</accession>
<comment type="caution">
    <text evidence="2">The sequence shown here is derived from an EMBL/GenBank/DDBJ whole genome shotgun (WGS) entry which is preliminary data.</text>
</comment>